<gene>
    <name evidence="2" type="ORF">AFUS01_LOCUS22830</name>
</gene>
<dbReference type="AlphaFoldDB" id="A0A8J2KG19"/>
<comment type="caution">
    <text evidence="2">The sequence shown here is derived from an EMBL/GenBank/DDBJ whole genome shotgun (WGS) entry which is preliminary data.</text>
</comment>
<accession>A0A8J2KG19</accession>
<keyword evidence="3" id="KW-1185">Reference proteome</keyword>
<evidence type="ECO:0000313" key="3">
    <source>
        <dbReference type="Proteomes" id="UP000708208"/>
    </source>
</evidence>
<feature type="compositionally biased region" description="Low complexity" evidence="1">
    <location>
        <begin position="12"/>
        <end position="21"/>
    </location>
</feature>
<feature type="non-terminal residue" evidence="2">
    <location>
        <position position="1"/>
    </location>
</feature>
<evidence type="ECO:0000256" key="1">
    <source>
        <dbReference type="SAM" id="MobiDB-lite"/>
    </source>
</evidence>
<feature type="compositionally biased region" description="Low complexity" evidence="1">
    <location>
        <begin position="59"/>
        <end position="76"/>
    </location>
</feature>
<protein>
    <submittedName>
        <fullName evidence="2">Uncharacterized protein</fullName>
    </submittedName>
</protein>
<name>A0A8J2KG19_9HEXA</name>
<dbReference type="Proteomes" id="UP000708208">
    <property type="component" value="Unassembled WGS sequence"/>
</dbReference>
<dbReference type="EMBL" id="CAJVCH010269525">
    <property type="protein sequence ID" value="CAG7734439.1"/>
    <property type="molecule type" value="Genomic_DNA"/>
</dbReference>
<feature type="compositionally biased region" description="Polar residues" evidence="1">
    <location>
        <begin position="45"/>
        <end position="58"/>
    </location>
</feature>
<evidence type="ECO:0000313" key="2">
    <source>
        <dbReference type="EMBL" id="CAG7734439.1"/>
    </source>
</evidence>
<feature type="region of interest" description="Disordered" evidence="1">
    <location>
        <begin position="1"/>
        <end position="122"/>
    </location>
</feature>
<feature type="compositionally biased region" description="Polar residues" evidence="1">
    <location>
        <begin position="106"/>
        <end position="122"/>
    </location>
</feature>
<proteinExistence type="predicted"/>
<sequence length="122" mass="13312">QGKPTKRLSGKSSPSEPNYSSSDEDDQKGPVATGIPKVQPMKGSNPPTKGSGPTSTSEGQGTTQVFQQTQSPSETSTSHKRTPSPPQPPHKLPHKFSKPPELKLQQWRNTNMRPRQTLWTIA</sequence>
<organism evidence="2 3">
    <name type="scientific">Allacma fusca</name>
    <dbReference type="NCBI Taxonomy" id="39272"/>
    <lineage>
        <taxon>Eukaryota</taxon>
        <taxon>Metazoa</taxon>
        <taxon>Ecdysozoa</taxon>
        <taxon>Arthropoda</taxon>
        <taxon>Hexapoda</taxon>
        <taxon>Collembola</taxon>
        <taxon>Symphypleona</taxon>
        <taxon>Sminthuridae</taxon>
        <taxon>Allacma</taxon>
    </lineage>
</organism>
<reference evidence="2" key="1">
    <citation type="submission" date="2021-06" db="EMBL/GenBank/DDBJ databases">
        <authorList>
            <person name="Hodson N. C."/>
            <person name="Mongue J. A."/>
            <person name="Jaron S. K."/>
        </authorList>
    </citation>
    <scope>NUCLEOTIDE SEQUENCE</scope>
</reference>